<organism evidence="1 2">
    <name type="scientific">Neisseria gonorrhoeae</name>
    <dbReference type="NCBI Taxonomy" id="485"/>
    <lineage>
        <taxon>Bacteria</taxon>
        <taxon>Pseudomonadati</taxon>
        <taxon>Pseudomonadota</taxon>
        <taxon>Betaproteobacteria</taxon>
        <taxon>Neisseriales</taxon>
        <taxon>Neisseriaceae</taxon>
        <taxon>Neisseria</taxon>
    </lineage>
</organism>
<dbReference type="RefSeq" id="WP_003694948.1">
    <property type="nucleotide sequence ID" value="NZ_AP018377.1"/>
</dbReference>
<reference evidence="1 2" key="1">
    <citation type="submission" date="2016-09" db="EMBL/GenBank/DDBJ databases">
        <authorList>
            <person name="Kumanski S."/>
            <person name="Beatrice B."/>
        </authorList>
    </citation>
    <scope>NUCLEOTIDE SEQUENCE [LARGE SCALE GENOMIC DNA]</scope>
    <source>
        <strain evidence="1">Mankind</strain>
    </source>
</reference>
<protein>
    <submittedName>
        <fullName evidence="1">RfaG protein</fullName>
    </submittedName>
</protein>
<dbReference type="AlphaFoldDB" id="A0AB74EPY9"/>
<proteinExistence type="predicted"/>
<dbReference type="GeneID" id="71771585"/>
<evidence type="ECO:0000313" key="2">
    <source>
        <dbReference type="Proteomes" id="UP000182484"/>
    </source>
</evidence>
<dbReference type="Proteomes" id="UP000182484">
    <property type="component" value="Unassembled WGS sequence"/>
</dbReference>
<accession>A0AB74EPY9</accession>
<evidence type="ECO:0000313" key="1">
    <source>
        <dbReference type="EMBL" id="SCW10840.1"/>
    </source>
</evidence>
<comment type="caution">
    <text evidence="1">The sequence shown here is derived from an EMBL/GenBank/DDBJ whole genome shotgun (WGS) entry which is preliminary data.</text>
</comment>
<sequence length="100" mass="11383">MSEPLHVLVIPLWYPRSEQDVDGIFFQNQAQALQRKGIKTAILAPMFRYLRKETASILTGPYGFARYRQSGLDIYAWRSMYFFPAFRLSTSTASAGCAPV</sequence>
<gene>
    <name evidence="1" type="ORF">ESCNG_20053</name>
</gene>
<dbReference type="EMBL" id="FMTB01000012">
    <property type="protein sequence ID" value="SCW10840.1"/>
    <property type="molecule type" value="Genomic_DNA"/>
</dbReference>
<name>A0AB74EPY9_NEIGO</name>